<evidence type="ECO:0000313" key="2">
    <source>
        <dbReference type="Proteomes" id="UP000315833"/>
    </source>
</evidence>
<protein>
    <submittedName>
        <fullName evidence="1">Uncharacterized protein</fullName>
    </submittedName>
</protein>
<sequence length="84" mass="9763">MKNNSTPNQSRVEEYVLIEYLMAFLPADQPDGDDVLLKSTQDIQDDLSDMVELSLNDIASTMRDTGYHIHVDSDNRPKWMMMRR</sequence>
<proteinExistence type="predicted"/>
<comment type="caution">
    <text evidence="1">The sequence shown here is derived from an EMBL/GenBank/DDBJ whole genome shotgun (WGS) entry which is preliminary data.</text>
</comment>
<organism evidence="1 2">
    <name type="scientific">Phocaeicola dorei</name>
    <dbReference type="NCBI Taxonomy" id="357276"/>
    <lineage>
        <taxon>Bacteria</taxon>
        <taxon>Pseudomonadati</taxon>
        <taxon>Bacteroidota</taxon>
        <taxon>Bacteroidia</taxon>
        <taxon>Bacteroidales</taxon>
        <taxon>Bacteroidaceae</taxon>
        <taxon>Phocaeicola</taxon>
    </lineage>
</organism>
<name>A0A5C6KYR5_9BACT</name>
<accession>A0A5C6KYR5</accession>
<dbReference type="EMBL" id="VOIF01000019">
    <property type="protein sequence ID" value="TWV68864.1"/>
    <property type="molecule type" value="Genomic_DNA"/>
</dbReference>
<dbReference type="Proteomes" id="UP000315833">
    <property type="component" value="Unassembled WGS sequence"/>
</dbReference>
<gene>
    <name evidence="1" type="ORF">FSA04_15275</name>
</gene>
<dbReference type="AlphaFoldDB" id="A0A5C6KYR5"/>
<evidence type="ECO:0000313" key="1">
    <source>
        <dbReference type="EMBL" id="TWV68864.1"/>
    </source>
</evidence>
<reference evidence="1 2" key="1">
    <citation type="submission" date="2019-07" db="EMBL/GenBank/DDBJ databases">
        <title>Genome sequencing of Bacteroides dorei iSURF_12.</title>
        <authorList>
            <person name="Sevigny J.L."/>
            <person name="Ruoff K.L."/>
            <person name="Price C.E."/>
            <person name="Valls R.A."/>
            <person name="O'Toole G.A."/>
        </authorList>
    </citation>
    <scope>NUCLEOTIDE SEQUENCE [LARGE SCALE GENOMIC DNA]</scope>
    <source>
        <strain evidence="1 2">ANK132K_1B</strain>
    </source>
</reference>
<dbReference type="RefSeq" id="WP_100262932.1">
    <property type="nucleotide sequence ID" value="NZ_VOIF01000019.1"/>
</dbReference>